<dbReference type="EMBL" id="VUNS01000006">
    <property type="protein sequence ID" value="MST96975.1"/>
    <property type="molecule type" value="Genomic_DNA"/>
</dbReference>
<dbReference type="Pfam" id="PF17782">
    <property type="entry name" value="WHD_DprA"/>
    <property type="match status" value="1"/>
</dbReference>
<dbReference type="InterPro" id="IPR041614">
    <property type="entry name" value="DprA_WH"/>
</dbReference>
<evidence type="ECO:0000313" key="4">
    <source>
        <dbReference type="Proteomes" id="UP000435649"/>
    </source>
</evidence>
<evidence type="ECO:0000256" key="1">
    <source>
        <dbReference type="ARBA" id="ARBA00006525"/>
    </source>
</evidence>
<dbReference type="Gene3D" id="1.10.10.10">
    <property type="entry name" value="Winged helix-like DNA-binding domain superfamily/Winged helix DNA-binding domain"/>
    <property type="match status" value="1"/>
</dbReference>
<dbReference type="GO" id="GO:0003677">
    <property type="term" value="F:DNA binding"/>
    <property type="evidence" value="ECO:0007669"/>
    <property type="project" value="InterPro"/>
</dbReference>
<dbReference type="GO" id="GO:0009294">
    <property type="term" value="P:DNA-mediated transformation"/>
    <property type="evidence" value="ECO:0007669"/>
    <property type="project" value="InterPro"/>
</dbReference>
<comment type="caution">
    <text evidence="3">The sequence shown here is derived from an EMBL/GenBank/DDBJ whole genome shotgun (WGS) entry which is preliminary data.</text>
</comment>
<reference evidence="3 4" key="1">
    <citation type="submission" date="2019-08" db="EMBL/GenBank/DDBJ databases">
        <title>In-depth cultivation of the pig gut microbiome towards novel bacterial diversity and tailored functional studies.</title>
        <authorList>
            <person name="Wylensek D."/>
            <person name="Hitch T.C.A."/>
            <person name="Clavel T."/>
        </authorList>
    </citation>
    <scope>NUCLEOTIDE SEQUENCE [LARGE SCALE GENOMIC DNA]</scope>
    <source>
        <strain evidence="3 4">BBE-744-WT-12</strain>
    </source>
</reference>
<accession>A0A844G262</accession>
<keyword evidence="4" id="KW-1185">Reference proteome</keyword>
<protein>
    <submittedName>
        <fullName evidence="3">DNA-protecting protein DprA</fullName>
    </submittedName>
</protein>
<gene>
    <name evidence="3" type="primary">dprA</name>
    <name evidence="3" type="ORF">FYJ85_07925</name>
</gene>
<dbReference type="Gene3D" id="3.40.50.450">
    <property type="match status" value="1"/>
</dbReference>
<comment type="similarity">
    <text evidence="1">Belongs to the DprA/Smf family.</text>
</comment>
<evidence type="ECO:0000313" key="3">
    <source>
        <dbReference type="EMBL" id="MST96975.1"/>
    </source>
</evidence>
<dbReference type="Pfam" id="PF14520">
    <property type="entry name" value="HHH_5"/>
    <property type="match status" value="1"/>
</dbReference>
<dbReference type="GO" id="GO:0006281">
    <property type="term" value="P:DNA repair"/>
    <property type="evidence" value="ECO:0007669"/>
    <property type="project" value="InterPro"/>
</dbReference>
<dbReference type="SMART" id="SM00278">
    <property type="entry name" value="HhH1"/>
    <property type="match status" value="1"/>
</dbReference>
<dbReference type="InterPro" id="IPR057666">
    <property type="entry name" value="DrpA_SLOG"/>
</dbReference>
<sequence>MTWPMPRSARRWRPFMLDREATIVLNMIPGIGHVRYTALKEAFGSPAAVFGRTAEELEAVPGVGPQLAEKVASYDWEAGLRAELDLCDRAGVRILTLWDEAYPQILRTLYDPPLCLYVRGKLPPFPNNAVAVVGTRRMTQYGARMTRMITEEAVAAGYAVVSGLAFGVDTVAHSAAVEMNGVTVAVLGGGLMRIHPQENVPLARRIVETGGALVSEFPMMCPVSRTTFPRRNRIVAGMCCATIVTEAGVGSGALITARQALDNSREVCAVPGHADNMQAKGCHALIKEGAALVESFSDVLDVLGARGGYLPGLEPDEVCEGKVAYDPGSSSDLSADERKILKLLGGSEMALEELAGAAGFETGRLLGVLMSLEMKMLVEHGANQVYRLI</sequence>
<dbReference type="PANTHER" id="PTHR43022">
    <property type="entry name" value="PROTEIN SMF"/>
    <property type="match status" value="1"/>
</dbReference>
<dbReference type="Proteomes" id="UP000435649">
    <property type="component" value="Unassembled WGS sequence"/>
</dbReference>
<dbReference type="InterPro" id="IPR003583">
    <property type="entry name" value="Hlx-hairpin-Hlx_DNA-bd_motif"/>
</dbReference>
<dbReference type="InterPro" id="IPR010994">
    <property type="entry name" value="RuvA_2-like"/>
</dbReference>
<dbReference type="PANTHER" id="PTHR43022:SF1">
    <property type="entry name" value="PROTEIN SMF"/>
    <property type="match status" value="1"/>
</dbReference>
<proteinExistence type="inferred from homology"/>
<dbReference type="Pfam" id="PF02481">
    <property type="entry name" value="DNA_processg_A"/>
    <property type="match status" value="1"/>
</dbReference>
<evidence type="ECO:0000259" key="2">
    <source>
        <dbReference type="SMART" id="SM00278"/>
    </source>
</evidence>
<dbReference type="NCBIfam" id="TIGR00732">
    <property type="entry name" value="dprA"/>
    <property type="match status" value="1"/>
</dbReference>
<feature type="domain" description="Helix-hairpin-helix DNA-binding motif class 1" evidence="2">
    <location>
        <begin position="55"/>
        <end position="74"/>
    </location>
</feature>
<name>A0A844G262_9BACT</name>
<dbReference type="SUPFAM" id="SSF47781">
    <property type="entry name" value="RuvA domain 2-like"/>
    <property type="match status" value="1"/>
</dbReference>
<organism evidence="3 4">
    <name type="scientific">Victivallis lenta</name>
    <dbReference type="NCBI Taxonomy" id="2606640"/>
    <lineage>
        <taxon>Bacteria</taxon>
        <taxon>Pseudomonadati</taxon>
        <taxon>Lentisphaerota</taxon>
        <taxon>Lentisphaeria</taxon>
        <taxon>Victivallales</taxon>
        <taxon>Victivallaceae</taxon>
        <taxon>Victivallis</taxon>
    </lineage>
</organism>
<dbReference type="SUPFAM" id="SSF102405">
    <property type="entry name" value="MCP/YpsA-like"/>
    <property type="match status" value="1"/>
</dbReference>
<dbReference type="InterPro" id="IPR003488">
    <property type="entry name" value="DprA"/>
</dbReference>
<dbReference type="InterPro" id="IPR036388">
    <property type="entry name" value="WH-like_DNA-bd_sf"/>
</dbReference>
<dbReference type="AlphaFoldDB" id="A0A844G262"/>